<accession>A0ACC2WT32</accession>
<protein>
    <submittedName>
        <fullName evidence="1">Uncharacterized protein</fullName>
    </submittedName>
</protein>
<evidence type="ECO:0000313" key="2">
    <source>
        <dbReference type="Proteomes" id="UP001241377"/>
    </source>
</evidence>
<comment type="caution">
    <text evidence="1">The sequence shown here is derived from an EMBL/GenBank/DDBJ whole genome shotgun (WGS) entry which is preliminary data.</text>
</comment>
<name>A0ACC2WT32_9TREE</name>
<proteinExistence type="predicted"/>
<dbReference type="EMBL" id="JASBWR010000001">
    <property type="protein sequence ID" value="KAJ9113966.1"/>
    <property type="molecule type" value="Genomic_DNA"/>
</dbReference>
<reference evidence="1" key="1">
    <citation type="submission" date="2023-04" db="EMBL/GenBank/DDBJ databases">
        <title>Draft Genome sequencing of Naganishia species isolated from polar environments using Oxford Nanopore Technology.</title>
        <authorList>
            <person name="Leo P."/>
            <person name="Venkateswaran K."/>
        </authorList>
    </citation>
    <scope>NUCLEOTIDE SEQUENCE</scope>
    <source>
        <strain evidence="1">MNA-CCFEE 5261</strain>
    </source>
</reference>
<organism evidence="1 2">
    <name type="scientific">Naganishia cerealis</name>
    <dbReference type="NCBI Taxonomy" id="610337"/>
    <lineage>
        <taxon>Eukaryota</taxon>
        <taxon>Fungi</taxon>
        <taxon>Dikarya</taxon>
        <taxon>Basidiomycota</taxon>
        <taxon>Agaricomycotina</taxon>
        <taxon>Tremellomycetes</taxon>
        <taxon>Filobasidiales</taxon>
        <taxon>Filobasidiaceae</taxon>
        <taxon>Naganishia</taxon>
    </lineage>
</organism>
<gene>
    <name evidence="1" type="ORF">QFC19_000162</name>
</gene>
<keyword evidence="2" id="KW-1185">Reference proteome</keyword>
<sequence length="554" mass="62286">MTGTQASPGIVPLAVEEIFRIIRKETDREWVLRASYLELYNETLVDLLTPPSATGAGSEIQILNGKKEGEVQINGLTEMIVTNVGEVKKVLTIGDGRRRTGCTDWNERSSRSHSVFRIVIESRSKSSMDEEFSNPSRMRSKNQATRISTLSLIDLAGSEKATASKERNAEGRYINQSAVAESQSTLAFAAGIKRVVLHAKQTEVVDPAALIQQYQTEIAELRAKLAEKDAEMSQASQDGYKRMTLKERQEQETQRSRLDELRRLILTSTNVEDEETAEENAKTRPLSPTKVRIQYEASSFTLQEELCVAQAKVKEQAIEIAELKRQLELRPHKPDEEIVRLKLEVDQLNEIIKDYENNMDEPSVKLREDVEAEWLPKVQKLEARAKERETFYKSLYNSVAELKSQKAQLKEVSLLARAKSQVHDTEQLMKNPFAQRCQKLESICHEYIALHEPSQPQQDEFDYQSNQGLSTTSSISSPVASTISTFSSNHEDFHLSGGNPYSTRITSVSMAHVGSRLAMSNVGRNGGGLRSLKEDSMFDLAKEAALVERGDEVF</sequence>
<evidence type="ECO:0000313" key="1">
    <source>
        <dbReference type="EMBL" id="KAJ9113966.1"/>
    </source>
</evidence>
<dbReference type="Proteomes" id="UP001241377">
    <property type="component" value="Unassembled WGS sequence"/>
</dbReference>